<accession>A0A851X9Z1</accession>
<dbReference type="GO" id="GO:0000978">
    <property type="term" value="F:RNA polymerase II cis-regulatory region sequence-specific DNA binding"/>
    <property type="evidence" value="ECO:0007669"/>
    <property type="project" value="TreeGrafter"/>
</dbReference>
<evidence type="ECO:0000256" key="6">
    <source>
        <dbReference type="SAM" id="MobiDB-lite"/>
    </source>
</evidence>
<protein>
    <submittedName>
        <fullName evidence="8">DLX1 protein</fullName>
    </submittedName>
</protein>
<dbReference type="Gene3D" id="1.10.10.60">
    <property type="entry name" value="Homeodomain-like"/>
    <property type="match status" value="1"/>
</dbReference>
<keyword evidence="3 4" id="KW-0539">Nucleus</keyword>
<keyword evidence="2 4" id="KW-0371">Homeobox</keyword>
<reference evidence="8" key="1">
    <citation type="submission" date="2019-09" db="EMBL/GenBank/DDBJ databases">
        <title>Bird 10,000 Genomes (B10K) Project - Family phase.</title>
        <authorList>
            <person name="Zhang G."/>
        </authorList>
    </citation>
    <scope>NUCLEOTIDE SEQUENCE</scope>
    <source>
        <strain evidence="8">B10K-DU-025-06</strain>
        <tissue evidence="8">Mixed tissue sample</tissue>
    </source>
</reference>
<dbReference type="SUPFAM" id="SSF46689">
    <property type="entry name" value="Homeodomain-like"/>
    <property type="match status" value="1"/>
</dbReference>
<evidence type="ECO:0000256" key="2">
    <source>
        <dbReference type="ARBA" id="ARBA00023155"/>
    </source>
</evidence>
<dbReference type="Proteomes" id="UP000637704">
    <property type="component" value="Unassembled WGS sequence"/>
</dbReference>
<evidence type="ECO:0000313" key="9">
    <source>
        <dbReference type="Proteomes" id="UP000637704"/>
    </source>
</evidence>
<feature type="domain" description="Homeobox" evidence="7">
    <location>
        <begin position="106"/>
        <end position="127"/>
    </location>
</feature>
<dbReference type="PANTHER" id="PTHR24327:SF33">
    <property type="entry name" value="HOMEOBOX PROTEIN DLX-1"/>
    <property type="match status" value="1"/>
</dbReference>
<organism evidence="8 9">
    <name type="scientific">Eolophus roseicapilla</name>
    <name type="common">Galah cockatoo</name>
    <name type="synonym">Cacatua roseicapilla</name>
    <dbReference type="NCBI Taxonomy" id="176039"/>
    <lineage>
        <taxon>Eukaryota</taxon>
        <taxon>Metazoa</taxon>
        <taxon>Chordata</taxon>
        <taxon>Craniata</taxon>
        <taxon>Vertebrata</taxon>
        <taxon>Euteleostomi</taxon>
        <taxon>Archelosauria</taxon>
        <taxon>Archosauria</taxon>
        <taxon>Dinosauria</taxon>
        <taxon>Saurischia</taxon>
        <taxon>Theropoda</taxon>
        <taxon>Coelurosauria</taxon>
        <taxon>Aves</taxon>
        <taxon>Neognathae</taxon>
        <taxon>Neoaves</taxon>
        <taxon>Telluraves</taxon>
        <taxon>Australaves</taxon>
        <taxon>Psittaciformes</taxon>
        <taxon>Cacatuidae</taxon>
        <taxon>Eolophus</taxon>
    </lineage>
</organism>
<feature type="non-terminal residue" evidence="8">
    <location>
        <position position="1"/>
    </location>
</feature>
<feature type="compositionally biased region" description="Low complexity" evidence="6">
    <location>
        <begin position="159"/>
        <end position="170"/>
    </location>
</feature>
<evidence type="ECO:0000313" key="8">
    <source>
        <dbReference type="EMBL" id="NXD63056.1"/>
    </source>
</evidence>
<dbReference type="AlphaFoldDB" id="A0A851X9Z1"/>
<dbReference type="GO" id="GO:0005634">
    <property type="term" value="C:nucleus"/>
    <property type="evidence" value="ECO:0007669"/>
    <property type="project" value="UniProtKB-SubCell"/>
</dbReference>
<dbReference type="InterPro" id="IPR050460">
    <property type="entry name" value="Distal-less_Homeobox_TF"/>
</dbReference>
<dbReference type="InterPro" id="IPR001356">
    <property type="entry name" value="HD"/>
</dbReference>
<comment type="caution">
    <text evidence="8">The sequence shown here is derived from an EMBL/GenBank/DDBJ whole genome shotgun (WGS) entry which is preliminary data.</text>
</comment>
<feature type="DNA-binding region" description="Homeobox" evidence="4">
    <location>
        <begin position="108"/>
        <end position="128"/>
    </location>
</feature>
<dbReference type="PANTHER" id="PTHR24327">
    <property type="entry name" value="HOMEOBOX PROTEIN"/>
    <property type="match status" value="1"/>
</dbReference>
<evidence type="ECO:0000256" key="1">
    <source>
        <dbReference type="ARBA" id="ARBA00023125"/>
    </source>
</evidence>
<keyword evidence="9" id="KW-1185">Reference proteome</keyword>
<evidence type="ECO:0000256" key="5">
    <source>
        <dbReference type="RuleBase" id="RU000682"/>
    </source>
</evidence>
<name>A0A851X9Z1_EOLRO</name>
<gene>
    <name evidence="8" type="primary">Dlx1</name>
    <name evidence="8" type="ORF">EOLROS_R04754</name>
</gene>
<feature type="non-terminal residue" evidence="8">
    <location>
        <position position="196"/>
    </location>
</feature>
<evidence type="ECO:0000259" key="7">
    <source>
        <dbReference type="PROSITE" id="PS50071"/>
    </source>
</evidence>
<evidence type="ECO:0000256" key="3">
    <source>
        <dbReference type="ARBA" id="ARBA00023242"/>
    </source>
</evidence>
<dbReference type="GO" id="GO:0030154">
    <property type="term" value="P:cell differentiation"/>
    <property type="evidence" value="ECO:0007669"/>
    <property type="project" value="TreeGrafter"/>
</dbReference>
<proteinExistence type="predicted"/>
<dbReference type="InterPro" id="IPR009057">
    <property type="entry name" value="Homeodomain-like_sf"/>
</dbReference>
<feature type="region of interest" description="Disordered" evidence="6">
    <location>
        <begin position="143"/>
        <end position="170"/>
    </location>
</feature>
<dbReference type="Pfam" id="PF00046">
    <property type="entry name" value="Homeodomain"/>
    <property type="match status" value="1"/>
</dbReference>
<dbReference type="GO" id="GO:0000981">
    <property type="term" value="F:DNA-binding transcription factor activity, RNA polymerase II-specific"/>
    <property type="evidence" value="ECO:0007669"/>
    <property type="project" value="TreeGrafter"/>
</dbReference>
<keyword evidence="1 4" id="KW-0238">DNA-binding</keyword>
<dbReference type="GO" id="GO:0000122">
    <property type="term" value="P:negative regulation of transcription by RNA polymerase II"/>
    <property type="evidence" value="ECO:0007669"/>
    <property type="project" value="TreeGrafter"/>
</dbReference>
<dbReference type="PROSITE" id="PS50071">
    <property type="entry name" value="HOMEOBOX_2"/>
    <property type="match status" value="1"/>
</dbReference>
<sequence>MTMTTMPESLNSPVSGKAVFMEFGPPSQQMSPSPMSHGHYSMHCLHSAGHSQPDSSYSTASSFSRPLGYPYVNSVSSHSSNPYISSVQSYPNSSSLTQTRLEETALARSLSQVKIWFQNKRSKFKKLMKQGGAALESSALTNGRALSGSSPPVPPVWNTTSASGKASSGTPGTYIPSYTSWYPSAHQEAMQQPQLM</sequence>
<evidence type="ECO:0000256" key="4">
    <source>
        <dbReference type="PROSITE-ProRule" id="PRU00108"/>
    </source>
</evidence>
<comment type="subcellular location">
    <subcellularLocation>
        <location evidence="4 5">Nucleus</location>
    </subcellularLocation>
</comment>
<dbReference type="EMBL" id="WBNI01000052">
    <property type="protein sequence ID" value="NXD63056.1"/>
    <property type="molecule type" value="Genomic_DNA"/>
</dbReference>
<dbReference type="CDD" id="cd00086">
    <property type="entry name" value="homeodomain"/>
    <property type="match status" value="1"/>
</dbReference>